<reference evidence="2" key="1">
    <citation type="submission" date="2016-06" db="EMBL/GenBank/DDBJ databases">
        <title>Draft Genome sequence of the fungus Inonotus baumii.</title>
        <authorList>
            <person name="Zhu H."/>
            <person name="Lin W."/>
        </authorList>
    </citation>
    <scope>NUCLEOTIDE SEQUENCE</scope>
    <source>
        <strain evidence="2">821</strain>
    </source>
</reference>
<evidence type="ECO:0000313" key="2">
    <source>
        <dbReference type="EMBL" id="OCB91579.1"/>
    </source>
</evidence>
<proteinExistence type="predicted"/>
<dbReference type="AlphaFoldDB" id="A0A9Q5NEX0"/>
<comment type="caution">
    <text evidence="2">The sequence shown here is derived from an EMBL/GenBank/DDBJ whole genome shotgun (WGS) entry which is preliminary data.</text>
</comment>
<accession>A0A9Q5NEX0</accession>
<gene>
    <name evidence="2" type="ORF">A7U60_g1150</name>
</gene>
<protein>
    <submittedName>
        <fullName evidence="2">Uncharacterized protein</fullName>
    </submittedName>
</protein>
<feature type="region of interest" description="Disordered" evidence="1">
    <location>
        <begin position="1"/>
        <end position="64"/>
    </location>
</feature>
<sequence>MKLAGSPMIGITNPSQQSEQNSTAAVASPGVLGSNTQMEPDGRQGLSCGAAPTPMTATKSDANATMYFI</sequence>
<feature type="compositionally biased region" description="Polar residues" evidence="1">
    <location>
        <begin position="12"/>
        <end position="25"/>
    </location>
</feature>
<evidence type="ECO:0000313" key="3">
    <source>
        <dbReference type="Proteomes" id="UP000757232"/>
    </source>
</evidence>
<dbReference type="EMBL" id="LNZH02000080">
    <property type="protein sequence ID" value="OCB91579.1"/>
    <property type="molecule type" value="Genomic_DNA"/>
</dbReference>
<evidence type="ECO:0000256" key="1">
    <source>
        <dbReference type="SAM" id="MobiDB-lite"/>
    </source>
</evidence>
<dbReference type="Proteomes" id="UP000757232">
    <property type="component" value="Unassembled WGS sequence"/>
</dbReference>
<keyword evidence="3" id="KW-1185">Reference proteome</keyword>
<organism evidence="2 3">
    <name type="scientific">Sanghuangporus baumii</name>
    <name type="common">Phellinus baumii</name>
    <dbReference type="NCBI Taxonomy" id="108892"/>
    <lineage>
        <taxon>Eukaryota</taxon>
        <taxon>Fungi</taxon>
        <taxon>Dikarya</taxon>
        <taxon>Basidiomycota</taxon>
        <taxon>Agaricomycotina</taxon>
        <taxon>Agaricomycetes</taxon>
        <taxon>Hymenochaetales</taxon>
        <taxon>Hymenochaetaceae</taxon>
        <taxon>Sanghuangporus</taxon>
    </lineage>
</organism>
<name>A0A9Q5NEX0_SANBA</name>